<comment type="similarity">
    <text evidence="3">Belongs to the L-ribulose-5-phosphate 3-epimerase family.</text>
</comment>
<keyword evidence="8" id="KW-1185">Reference proteome</keyword>
<dbReference type="InterPro" id="IPR001719">
    <property type="entry name" value="AP_endonuc_2"/>
</dbReference>
<organism evidence="7 8">
    <name type="scientific">Xenorhabdus khoisanae</name>
    <dbReference type="NCBI Taxonomy" id="880157"/>
    <lineage>
        <taxon>Bacteria</taxon>
        <taxon>Pseudomonadati</taxon>
        <taxon>Pseudomonadota</taxon>
        <taxon>Gammaproteobacteria</taxon>
        <taxon>Enterobacterales</taxon>
        <taxon>Morganellaceae</taxon>
        <taxon>Xenorhabdus</taxon>
    </lineage>
</organism>
<reference evidence="7 8" key="1">
    <citation type="submission" date="2015-06" db="EMBL/GenBank/DDBJ databases">
        <title>Draft Whole-Genome Sequence of the Entomopathogenic Bacterium Xenorhabdus khoisanae.</title>
        <authorList>
            <person name="Naidoo S."/>
            <person name="Featherston J."/>
            <person name="Gray V.M."/>
        </authorList>
    </citation>
    <scope>NUCLEOTIDE SEQUENCE [LARGE SCALE GENOMIC DNA]</scope>
    <source>
        <strain evidence="7 8">MCB</strain>
    </source>
</reference>
<dbReference type="PANTHER" id="PTHR43489">
    <property type="entry name" value="ISOMERASE"/>
    <property type="match status" value="1"/>
</dbReference>
<comment type="caution">
    <text evidence="7">The sequence shown here is derived from an EMBL/GenBank/DDBJ whole genome shotgun (WGS) entry which is preliminary data.</text>
</comment>
<dbReference type="GO" id="GO:0034015">
    <property type="term" value="F:L-ribulose-5-phosphate 3-epimerase activity"/>
    <property type="evidence" value="ECO:0007669"/>
    <property type="project" value="UniProtKB-EC"/>
</dbReference>
<evidence type="ECO:0000256" key="1">
    <source>
        <dbReference type="ARBA" id="ARBA00023235"/>
    </source>
</evidence>
<keyword evidence="1" id="KW-0413">Isomerase</keyword>
<evidence type="ECO:0000256" key="2">
    <source>
        <dbReference type="ARBA" id="ARBA00051987"/>
    </source>
</evidence>
<sequence length="286" mass="33071">MRIHPIGIYEKALPKNLTWAERLSLAKSCGFDFIEMSVDETDERLSRLDWDVKTRLKLIKNMLETGISIPSMCLSAHRRYPFGSRDETVRRKAYEIMSKAISLARDLGIRTIQLAGYDVYYEEHNEETKQRFSEGIAWAVQQAARAQVMLAMEIMDTDFINSITKWKIWDEMLASPWFSVYPDIGNLSAWGNDVSEELKLGINRISAIHLKDTYPVTPTHSGQFRDVPFGQGCVDFVGVFRTLHTLNYRGTFLIEMWTEKAEEPVLEIIQARRWIEARMQEGGFEC</sequence>
<dbReference type="InterPro" id="IPR050417">
    <property type="entry name" value="Sugar_Epim/Isomerase"/>
</dbReference>
<dbReference type="STRING" id="880157.AB204_07585"/>
<name>A0A0J5FTU2_9GAMM</name>
<evidence type="ECO:0000313" key="8">
    <source>
        <dbReference type="Proteomes" id="UP000036277"/>
    </source>
</evidence>
<dbReference type="OrthoDB" id="3185623at2"/>
<dbReference type="Proteomes" id="UP000036277">
    <property type="component" value="Unassembled WGS sequence"/>
</dbReference>
<feature type="domain" description="Xylose isomerase-like TIM barrel" evidence="6">
    <location>
        <begin position="24"/>
        <end position="276"/>
    </location>
</feature>
<dbReference type="GO" id="GO:0003677">
    <property type="term" value="F:DNA binding"/>
    <property type="evidence" value="ECO:0007669"/>
    <property type="project" value="InterPro"/>
</dbReference>
<comment type="catalytic activity">
    <reaction evidence="2">
        <text>L-ribulose 5-phosphate = L-xylulose 5-phosphate</text>
        <dbReference type="Rhea" id="RHEA:18497"/>
        <dbReference type="ChEBI" id="CHEBI:57829"/>
        <dbReference type="ChEBI" id="CHEBI:58226"/>
        <dbReference type="EC" id="5.1.3.22"/>
    </reaction>
</comment>
<dbReference type="FunFam" id="3.20.20.150:FF:000003">
    <property type="entry name" value="L-ribulose-5-phosphate 3-epimerase UlaE"/>
    <property type="match status" value="1"/>
</dbReference>
<dbReference type="InterPro" id="IPR004560">
    <property type="entry name" value="L-Ru-5P_3-Epase"/>
</dbReference>
<evidence type="ECO:0000313" key="7">
    <source>
        <dbReference type="EMBL" id="KMJ45688.1"/>
    </source>
</evidence>
<dbReference type="CDD" id="cd00019">
    <property type="entry name" value="AP2Ec"/>
    <property type="match status" value="1"/>
</dbReference>
<evidence type="ECO:0000256" key="4">
    <source>
        <dbReference type="ARBA" id="ARBA00066354"/>
    </source>
</evidence>
<dbReference type="PANTHER" id="PTHR43489:SF1">
    <property type="entry name" value="L-RIBULOSE-5-PHOSPHATE 3-EPIMERASE SGBU-RELATED"/>
    <property type="match status" value="1"/>
</dbReference>
<dbReference type="GO" id="GO:0016861">
    <property type="term" value="F:intramolecular oxidoreductase activity, interconverting aldoses and ketoses"/>
    <property type="evidence" value="ECO:0007669"/>
    <property type="project" value="InterPro"/>
</dbReference>
<dbReference type="Gene3D" id="3.20.20.150">
    <property type="entry name" value="Divalent-metal-dependent TIM barrel enzymes"/>
    <property type="match status" value="1"/>
</dbReference>
<dbReference type="NCBIfam" id="NF009688">
    <property type="entry name" value="PRK13209.1"/>
    <property type="match status" value="1"/>
</dbReference>
<dbReference type="AlphaFoldDB" id="A0A0J5FTU2"/>
<dbReference type="SUPFAM" id="SSF51658">
    <property type="entry name" value="Xylose isomerase-like"/>
    <property type="match status" value="1"/>
</dbReference>
<dbReference type="GO" id="GO:0008270">
    <property type="term" value="F:zinc ion binding"/>
    <property type="evidence" value="ECO:0007669"/>
    <property type="project" value="InterPro"/>
</dbReference>
<proteinExistence type="inferred from homology"/>
<dbReference type="RefSeq" id="WP_047962777.1">
    <property type="nucleotide sequence ID" value="NZ_CAWMBG010000042.1"/>
</dbReference>
<evidence type="ECO:0000256" key="5">
    <source>
        <dbReference type="NCBIfam" id="TIGR00542"/>
    </source>
</evidence>
<gene>
    <name evidence="7" type="ORF">AB204_07585</name>
</gene>
<protein>
    <recommendedName>
        <fullName evidence="4 5">L-ribulose-5-phosphate 3-epimerase</fullName>
    </recommendedName>
</protein>
<accession>A0A0J5FTU2</accession>
<dbReference type="NCBIfam" id="NF009689">
    <property type="entry name" value="PRK13210.1"/>
    <property type="match status" value="1"/>
</dbReference>
<dbReference type="PATRIC" id="fig|880157.4.peg.1595"/>
<evidence type="ECO:0000259" key="6">
    <source>
        <dbReference type="Pfam" id="PF01261"/>
    </source>
</evidence>
<dbReference type="GO" id="GO:0019852">
    <property type="term" value="P:L-ascorbic acid metabolic process"/>
    <property type="evidence" value="ECO:0007669"/>
    <property type="project" value="TreeGrafter"/>
</dbReference>
<dbReference type="Pfam" id="PF01261">
    <property type="entry name" value="AP_endonuc_2"/>
    <property type="match status" value="1"/>
</dbReference>
<dbReference type="InterPro" id="IPR036237">
    <property type="entry name" value="Xyl_isomerase-like_sf"/>
</dbReference>
<dbReference type="InterPro" id="IPR013022">
    <property type="entry name" value="Xyl_isomerase-like_TIM-brl"/>
</dbReference>
<dbReference type="GO" id="GO:0006281">
    <property type="term" value="P:DNA repair"/>
    <property type="evidence" value="ECO:0007669"/>
    <property type="project" value="InterPro"/>
</dbReference>
<dbReference type="EMBL" id="LFCV01000042">
    <property type="protein sequence ID" value="KMJ45688.1"/>
    <property type="molecule type" value="Genomic_DNA"/>
</dbReference>
<dbReference type="NCBIfam" id="TIGR00542">
    <property type="entry name" value="hxl6Piso_put"/>
    <property type="match status" value="1"/>
</dbReference>
<evidence type="ECO:0000256" key="3">
    <source>
        <dbReference type="ARBA" id="ARBA00060980"/>
    </source>
</evidence>